<reference evidence="2 3" key="3">
    <citation type="journal article" date="2013" name="Rice">
        <title>Improvement of the Oryza sativa Nipponbare reference genome using next generation sequence and optical map data.</title>
        <authorList>
            <person name="Kawahara Y."/>
            <person name="de la Bastide M."/>
            <person name="Hamilton J.P."/>
            <person name="Kanamori H."/>
            <person name="McCombie W.R."/>
            <person name="Ouyang S."/>
            <person name="Schwartz D.C."/>
            <person name="Tanaka T."/>
            <person name="Wu J."/>
            <person name="Zhou S."/>
            <person name="Childs K.L."/>
            <person name="Davidson R.M."/>
            <person name="Lin H."/>
            <person name="Quesada-Ocampo L."/>
            <person name="Vaillancourt B."/>
            <person name="Sakai H."/>
            <person name="Lee S.S."/>
            <person name="Kim J."/>
            <person name="Numa H."/>
            <person name="Itoh T."/>
            <person name="Buell C.R."/>
            <person name="Matsumoto T."/>
        </authorList>
    </citation>
    <scope>NUCLEOTIDE SEQUENCE [LARGE SCALE GENOMIC DNA]</scope>
    <source>
        <strain evidence="3">cv. Nipponbare</strain>
    </source>
</reference>
<dbReference type="InterPro" id="IPR029480">
    <property type="entry name" value="Transpos_assoc"/>
</dbReference>
<dbReference type="Pfam" id="PF13963">
    <property type="entry name" value="Transpos_assoc"/>
    <property type="match status" value="1"/>
</dbReference>
<proteinExistence type="predicted"/>
<feature type="domain" description="Transposase-associated" evidence="1">
    <location>
        <begin position="6"/>
        <end position="78"/>
    </location>
</feature>
<keyword evidence="3" id="KW-1185">Reference proteome</keyword>
<dbReference type="InParanoid" id="A0A0P0XJG5"/>
<dbReference type="EMBL" id="AP014965">
    <property type="protein sequence ID" value="BAT07238.1"/>
    <property type="molecule type" value="Genomic_DNA"/>
</dbReference>
<protein>
    <submittedName>
        <fullName evidence="2">Os09g0282400 protein</fullName>
    </submittedName>
</protein>
<accession>A0A0P0XJG5</accession>
<sequence>MDEGGMNIALRGILEYAIGVTNFVIVVTSSKSLSTMEHLHCPCLDCRNERDFFAKRVHEHLLMRGFMPNYKCQDNHGEDENPDLMDGDNVELPADGGGYENGESDGLNQMLHDWVTAYDDDMQYEKFKVMVEDLKTLLYPRCNKEHTELNVVLSLLQMKSTNNWSDKSFYS</sequence>
<organism evidence="2 3">
    <name type="scientific">Oryza sativa subsp. japonica</name>
    <name type="common">Rice</name>
    <dbReference type="NCBI Taxonomy" id="39947"/>
    <lineage>
        <taxon>Eukaryota</taxon>
        <taxon>Viridiplantae</taxon>
        <taxon>Streptophyta</taxon>
        <taxon>Embryophyta</taxon>
        <taxon>Tracheophyta</taxon>
        <taxon>Spermatophyta</taxon>
        <taxon>Magnoliopsida</taxon>
        <taxon>Liliopsida</taxon>
        <taxon>Poales</taxon>
        <taxon>Poaceae</taxon>
        <taxon>BOP clade</taxon>
        <taxon>Oryzoideae</taxon>
        <taxon>Oryzeae</taxon>
        <taxon>Oryzinae</taxon>
        <taxon>Oryza</taxon>
        <taxon>Oryza sativa</taxon>
    </lineage>
</organism>
<evidence type="ECO:0000313" key="3">
    <source>
        <dbReference type="Proteomes" id="UP000059680"/>
    </source>
</evidence>
<evidence type="ECO:0000313" key="2">
    <source>
        <dbReference type="EMBL" id="BAT07238.1"/>
    </source>
</evidence>
<reference evidence="3" key="1">
    <citation type="journal article" date="2005" name="Nature">
        <title>The map-based sequence of the rice genome.</title>
        <authorList>
            <consortium name="International rice genome sequencing project (IRGSP)"/>
            <person name="Matsumoto T."/>
            <person name="Wu J."/>
            <person name="Kanamori H."/>
            <person name="Katayose Y."/>
            <person name="Fujisawa M."/>
            <person name="Namiki N."/>
            <person name="Mizuno H."/>
            <person name="Yamamoto K."/>
            <person name="Antonio B.A."/>
            <person name="Baba T."/>
            <person name="Sakata K."/>
            <person name="Nagamura Y."/>
            <person name="Aoki H."/>
            <person name="Arikawa K."/>
            <person name="Arita K."/>
            <person name="Bito T."/>
            <person name="Chiden Y."/>
            <person name="Fujitsuka N."/>
            <person name="Fukunaka R."/>
            <person name="Hamada M."/>
            <person name="Harada C."/>
            <person name="Hayashi A."/>
            <person name="Hijishita S."/>
            <person name="Honda M."/>
            <person name="Hosokawa S."/>
            <person name="Ichikawa Y."/>
            <person name="Idonuma A."/>
            <person name="Iijima M."/>
            <person name="Ikeda M."/>
            <person name="Ikeno M."/>
            <person name="Ito K."/>
            <person name="Ito S."/>
            <person name="Ito T."/>
            <person name="Ito Y."/>
            <person name="Ito Y."/>
            <person name="Iwabuchi A."/>
            <person name="Kamiya K."/>
            <person name="Karasawa W."/>
            <person name="Kurita K."/>
            <person name="Katagiri S."/>
            <person name="Kikuta A."/>
            <person name="Kobayashi H."/>
            <person name="Kobayashi N."/>
            <person name="Machita K."/>
            <person name="Maehara T."/>
            <person name="Masukawa M."/>
            <person name="Mizubayashi T."/>
            <person name="Mukai Y."/>
            <person name="Nagasaki H."/>
            <person name="Nagata Y."/>
            <person name="Naito S."/>
            <person name="Nakashima M."/>
            <person name="Nakama Y."/>
            <person name="Nakamichi Y."/>
            <person name="Nakamura M."/>
            <person name="Meguro A."/>
            <person name="Negishi M."/>
            <person name="Ohta I."/>
            <person name="Ohta T."/>
            <person name="Okamoto M."/>
            <person name="Ono N."/>
            <person name="Saji S."/>
            <person name="Sakaguchi M."/>
            <person name="Sakai K."/>
            <person name="Shibata M."/>
            <person name="Shimokawa T."/>
            <person name="Song J."/>
            <person name="Takazaki Y."/>
            <person name="Terasawa K."/>
            <person name="Tsugane M."/>
            <person name="Tsuji K."/>
            <person name="Ueda S."/>
            <person name="Waki K."/>
            <person name="Yamagata H."/>
            <person name="Yamamoto M."/>
            <person name="Yamamoto S."/>
            <person name="Yamane H."/>
            <person name="Yoshiki S."/>
            <person name="Yoshihara R."/>
            <person name="Yukawa K."/>
            <person name="Zhong H."/>
            <person name="Yano M."/>
            <person name="Yuan Q."/>
            <person name="Ouyang S."/>
            <person name="Liu J."/>
            <person name="Jones K.M."/>
            <person name="Gansberger K."/>
            <person name="Moffat K."/>
            <person name="Hill J."/>
            <person name="Bera J."/>
            <person name="Fadrosh D."/>
            <person name="Jin S."/>
            <person name="Johri S."/>
            <person name="Kim M."/>
            <person name="Overton L."/>
            <person name="Reardon M."/>
            <person name="Tsitrin T."/>
            <person name="Vuong H."/>
            <person name="Weaver B."/>
            <person name="Ciecko A."/>
            <person name="Tallon L."/>
            <person name="Jackson J."/>
            <person name="Pai G."/>
            <person name="Aken S.V."/>
            <person name="Utterback T."/>
            <person name="Reidmuller S."/>
            <person name="Feldblyum T."/>
            <person name="Hsiao J."/>
            <person name="Zismann V."/>
            <person name="Iobst S."/>
            <person name="de Vazeille A.R."/>
            <person name="Buell C.R."/>
            <person name="Ying K."/>
            <person name="Li Y."/>
            <person name="Lu T."/>
            <person name="Huang Y."/>
            <person name="Zhao Q."/>
            <person name="Feng Q."/>
            <person name="Zhang L."/>
            <person name="Zhu J."/>
            <person name="Weng Q."/>
            <person name="Mu J."/>
            <person name="Lu Y."/>
            <person name="Fan D."/>
            <person name="Liu Y."/>
            <person name="Guan J."/>
            <person name="Zhang Y."/>
            <person name="Yu S."/>
            <person name="Liu X."/>
            <person name="Zhang Y."/>
            <person name="Hong G."/>
            <person name="Han B."/>
            <person name="Choisne N."/>
            <person name="Demange N."/>
            <person name="Orjeda G."/>
            <person name="Samain S."/>
            <person name="Cattolico L."/>
            <person name="Pelletier E."/>
            <person name="Couloux A."/>
            <person name="Segurens B."/>
            <person name="Wincker P."/>
            <person name="D'Hont A."/>
            <person name="Scarpelli C."/>
            <person name="Weissenbach J."/>
            <person name="Salanoubat M."/>
            <person name="Quetier F."/>
            <person name="Yu Y."/>
            <person name="Kim H.R."/>
            <person name="Rambo T."/>
            <person name="Currie J."/>
            <person name="Collura K."/>
            <person name="Luo M."/>
            <person name="Yang T."/>
            <person name="Ammiraju J.S.S."/>
            <person name="Engler F."/>
            <person name="Soderlund C."/>
            <person name="Wing R.A."/>
            <person name="Palmer L.E."/>
            <person name="de la Bastide M."/>
            <person name="Spiegel L."/>
            <person name="Nascimento L."/>
            <person name="Zutavern T."/>
            <person name="O'Shaughnessy A."/>
            <person name="Dike S."/>
            <person name="Dedhia N."/>
            <person name="Preston R."/>
            <person name="Balija V."/>
            <person name="McCombie W.R."/>
            <person name="Chow T."/>
            <person name="Chen H."/>
            <person name="Chung M."/>
            <person name="Chen C."/>
            <person name="Shaw J."/>
            <person name="Wu H."/>
            <person name="Hsiao K."/>
            <person name="Chao Y."/>
            <person name="Chu M."/>
            <person name="Cheng C."/>
            <person name="Hour A."/>
            <person name="Lee P."/>
            <person name="Lin S."/>
            <person name="Lin Y."/>
            <person name="Liou J."/>
            <person name="Liu S."/>
            <person name="Hsing Y."/>
            <person name="Raghuvanshi S."/>
            <person name="Mohanty A."/>
            <person name="Bharti A.K."/>
            <person name="Gaur A."/>
            <person name="Gupta V."/>
            <person name="Kumar D."/>
            <person name="Ravi V."/>
            <person name="Vij S."/>
            <person name="Kapur A."/>
            <person name="Khurana P."/>
            <person name="Khurana P."/>
            <person name="Khurana J.P."/>
            <person name="Tyagi A.K."/>
            <person name="Gaikwad K."/>
            <person name="Singh A."/>
            <person name="Dalal V."/>
            <person name="Srivastava S."/>
            <person name="Dixit A."/>
            <person name="Pal A.K."/>
            <person name="Ghazi I.A."/>
            <person name="Yadav M."/>
            <person name="Pandit A."/>
            <person name="Bhargava A."/>
            <person name="Sureshbabu K."/>
            <person name="Batra K."/>
            <person name="Sharma T.R."/>
            <person name="Mohapatra T."/>
            <person name="Singh N.K."/>
            <person name="Messing J."/>
            <person name="Nelson A.B."/>
            <person name="Fuks G."/>
            <person name="Kavchok S."/>
            <person name="Keizer G."/>
            <person name="Linton E."/>
            <person name="Llaca V."/>
            <person name="Song R."/>
            <person name="Tanyolac B."/>
            <person name="Young S."/>
            <person name="Ho-Il K."/>
            <person name="Hahn J.H."/>
            <person name="Sangsakoo G."/>
            <person name="Vanavichit A."/>
            <person name="de Mattos Luiz.A.T."/>
            <person name="Zimmer P.D."/>
            <person name="Malone G."/>
            <person name="Dellagostin O."/>
            <person name="de Oliveira A.C."/>
            <person name="Bevan M."/>
            <person name="Bancroft I."/>
            <person name="Minx P."/>
            <person name="Cordum H."/>
            <person name="Wilson R."/>
            <person name="Cheng Z."/>
            <person name="Jin W."/>
            <person name="Jiang J."/>
            <person name="Leong S.A."/>
            <person name="Iwama H."/>
            <person name="Gojobori T."/>
            <person name="Itoh T."/>
            <person name="Niimura Y."/>
            <person name="Fujii Y."/>
            <person name="Habara T."/>
            <person name="Sakai H."/>
            <person name="Sato Y."/>
            <person name="Wilson G."/>
            <person name="Kumar K."/>
            <person name="McCouch S."/>
            <person name="Juretic N."/>
            <person name="Hoen D."/>
            <person name="Wright S."/>
            <person name="Bruskiewich R."/>
            <person name="Bureau T."/>
            <person name="Miyao A."/>
            <person name="Hirochika H."/>
            <person name="Nishikawa T."/>
            <person name="Kadowaki K."/>
            <person name="Sugiura M."/>
            <person name="Burr B."/>
            <person name="Sasaki T."/>
        </authorList>
    </citation>
    <scope>NUCLEOTIDE SEQUENCE [LARGE SCALE GENOMIC DNA]</scope>
    <source>
        <strain evidence="3">cv. Nipponbare</strain>
    </source>
</reference>
<reference evidence="2 3" key="2">
    <citation type="journal article" date="2013" name="Plant Cell Physiol.">
        <title>Rice Annotation Project Database (RAP-DB): an integrative and interactive database for rice genomics.</title>
        <authorList>
            <person name="Sakai H."/>
            <person name="Lee S.S."/>
            <person name="Tanaka T."/>
            <person name="Numa H."/>
            <person name="Kim J."/>
            <person name="Kawahara Y."/>
            <person name="Wakimoto H."/>
            <person name="Yang C.C."/>
            <person name="Iwamoto M."/>
            <person name="Abe T."/>
            <person name="Yamada Y."/>
            <person name="Muto A."/>
            <person name="Inokuchi H."/>
            <person name="Ikemura T."/>
            <person name="Matsumoto T."/>
            <person name="Sasaki T."/>
            <person name="Itoh T."/>
        </authorList>
    </citation>
    <scope>NUCLEOTIDE SEQUENCE [LARGE SCALE GENOMIC DNA]</scope>
    <source>
        <strain evidence="3">cv. Nipponbare</strain>
    </source>
</reference>
<dbReference type="AlphaFoldDB" id="A0A0P0XJG5"/>
<dbReference type="Proteomes" id="UP000059680">
    <property type="component" value="Chromosome 9"/>
</dbReference>
<dbReference type="PaxDb" id="39947-A0A0P0XJG5"/>
<gene>
    <name evidence="2" type="ordered locus">Os09g0282400</name>
    <name evidence="2" type="ORF">OSNPB_090282400</name>
</gene>
<name>A0A0P0XJG5_ORYSJ</name>
<evidence type="ECO:0000259" key="1">
    <source>
        <dbReference type="Pfam" id="PF13963"/>
    </source>
</evidence>